<sequence>MTKGANRILALGAVGAFLAVLLGIIGWTAMARPQGSPNTNFQLTSTQGGTVDESIFTGRPSIVYFGYTHCPEVCPTTLAEMAYWLEELGPEGESLQALFFTIDPERDTLDVLTPYVAAFSDRILGITGSPQEVRKLTEGWLVTAEQKSSPESYSMRHTTSLLLVGANGRLAGLIPYGTGPDEAMGKIRDVLLAPARS</sequence>
<dbReference type="Gene3D" id="3.40.30.10">
    <property type="entry name" value="Glutaredoxin"/>
    <property type="match status" value="1"/>
</dbReference>
<dbReference type="PANTHER" id="PTHR12151">
    <property type="entry name" value="ELECTRON TRANSPORT PROTIN SCO1/SENC FAMILY MEMBER"/>
    <property type="match status" value="1"/>
</dbReference>
<organism evidence="4 5">
    <name type="scientific">Aureimonas populi</name>
    <dbReference type="NCBI Taxonomy" id="1701758"/>
    <lineage>
        <taxon>Bacteria</taxon>
        <taxon>Pseudomonadati</taxon>
        <taxon>Pseudomonadota</taxon>
        <taxon>Alphaproteobacteria</taxon>
        <taxon>Hyphomicrobiales</taxon>
        <taxon>Aurantimonadaceae</taxon>
        <taxon>Aureimonas</taxon>
    </lineage>
</organism>
<dbReference type="SUPFAM" id="SSF52833">
    <property type="entry name" value="Thioredoxin-like"/>
    <property type="match status" value="1"/>
</dbReference>
<dbReference type="Pfam" id="PF02630">
    <property type="entry name" value="SCO1-SenC"/>
    <property type="match status" value="1"/>
</dbReference>
<protein>
    <submittedName>
        <fullName evidence="4">SCO family protein</fullName>
    </submittedName>
</protein>
<dbReference type="InterPro" id="IPR036249">
    <property type="entry name" value="Thioredoxin-like_sf"/>
</dbReference>
<dbReference type="PANTHER" id="PTHR12151:SF25">
    <property type="entry name" value="LINALOOL DEHYDRATASE_ISOMERASE DOMAIN-CONTAINING PROTEIN"/>
    <property type="match status" value="1"/>
</dbReference>
<evidence type="ECO:0000313" key="5">
    <source>
        <dbReference type="Proteomes" id="UP001597371"/>
    </source>
</evidence>
<dbReference type="EMBL" id="JBHUIJ010000009">
    <property type="protein sequence ID" value="MFD2237531.1"/>
    <property type="molecule type" value="Genomic_DNA"/>
</dbReference>
<reference evidence="5" key="1">
    <citation type="journal article" date="2019" name="Int. J. Syst. Evol. Microbiol.">
        <title>The Global Catalogue of Microorganisms (GCM) 10K type strain sequencing project: providing services to taxonomists for standard genome sequencing and annotation.</title>
        <authorList>
            <consortium name="The Broad Institute Genomics Platform"/>
            <consortium name="The Broad Institute Genome Sequencing Center for Infectious Disease"/>
            <person name="Wu L."/>
            <person name="Ma J."/>
        </authorList>
    </citation>
    <scope>NUCLEOTIDE SEQUENCE [LARGE SCALE GENOMIC DNA]</scope>
    <source>
        <strain evidence="5">ZS-35-S2</strain>
    </source>
</reference>
<feature type="domain" description="Thioredoxin" evidence="3">
    <location>
        <begin position="32"/>
        <end position="192"/>
    </location>
</feature>
<dbReference type="CDD" id="cd02968">
    <property type="entry name" value="SCO"/>
    <property type="match status" value="1"/>
</dbReference>
<evidence type="ECO:0000256" key="2">
    <source>
        <dbReference type="ARBA" id="ARBA00023008"/>
    </source>
</evidence>
<evidence type="ECO:0000313" key="4">
    <source>
        <dbReference type="EMBL" id="MFD2237531.1"/>
    </source>
</evidence>
<dbReference type="InterPro" id="IPR013766">
    <property type="entry name" value="Thioredoxin_domain"/>
</dbReference>
<evidence type="ECO:0000256" key="1">
    <source>
        <dbReference type="ARBA" id="ARBA00010996"/>
    </source>
</evidence>
<comment type="caution">
    <text evidence="4">The sequence shown here is derived from an EMBL/GenBank/DDBJ whole genome shotgun (WGS) entry which is preliminary data.</text>
</comment>
<dbReference type="InterPro" id="IPR003782">
    <property type="entry name" value="SCO1/SenC"/>
</dbReference>
<evidence type="ECO:0000259" key="3">
    <source>
        <dbReference type="PROSITE" id="PS51352"/>
    </source>
</evidence>
<gene>
    <name evidence="4" type="ORF">ACFSKQ_08640</name>
</gene>
<comment type="similarity">
    <text evidence="1">Belongs to the SCO1/2 family.</text>
</comment>
<name>A0ABW5CMP1_9HYPH</name>
<dbReference type="PROSITE" id="PS51352">
    <property type="entry name" value="THIOREDOXIN_2"/>
    <property type="match status" value="1"/>
</dbReference>
<accession>A0ABW5CMP1</accession>
<keyword evidence="2" id="KW-0186">Copper</keyword>
<dbReference type="RefSeq" id="WP_209737683.1">
    <property type="nucleotide sequence ID" value="NZ_CP072611.1"/>
</dbReference>
<proteinExistence type="inferred from homology"/>
<keyword evidence="5" id="KW-1185">Reference proteome</keyword>
<dbReference type="Proteomes" id="UP001597371">
    <property type="component" value="Unassembled WGS sequence"/>
</dbReference>